<evidence type="ECO:0000313" key="1">
    <source>
        <dbReference type="EMBL" id="QHU00443.1"/>
    </source>
</evidence>
<dbReference type="AlphaFoldDB" id="A0A6C0J543"/>
<proteinExistence type="predicted"/>
<dbReference type="Gene3D" id="3.40.50.300">
    <property type="entry name" value="P-loop containing nucleotide triphosphate hydrolases"/>
    <property type="match status" value="1"/>
</dbReference>
<reference evidence="1" key="1">
    <citation type="journal article" date="2020" name="Nature">
        <title>Giant virus diversity and host interactions through global metagenomics.</title>
        <authorList>
            <person name="Schulz F."/>
            <person name="Roux S."/>
            <person name="Paez-Espino D."/>
            <person name="Jungbluth S."/>
            <person name="Walsh D.A."/>
            <person name="Denef V.J."/>
            <person name="McMahon K.D."/>
            <person name="Konstantinidis K.T."/>
            <person name="Eloe-Fadrosh E.A."/>
            <person name="Kyrpides N.C."/>
            <person name="Woyke T."/>
        </authorList>
    </citation>
    <scope>NUCLEOTIDE SEQUENCE</scope>
    <source>
        <strain evidence="1">GVMAG-M-3300025860-20</strain>
    </source>
</reference>
<dbReference type="SUPFAM" id="SSF52540">
    <property type="entry name" value="P-loop containing nucleoside triphosphate hydrolases"/>
    <property type="match status" value="1"/>
</dbReference>
<name>A0A6C0J543_9ZZZZ</name>
<dbReference type="Pfam" id="PF13604">
    <property type="entry name" value="AAA_30"/>
    <property type="match status" value="1"/>
</dbReference>
<accession>A0A6C0J543</accession>
<organism evidence="1">
    <name type="scientific">viral metagenome</name>
    <dbReference type="NCBI Taxonomy" id="1070528"/>
    <lineage>
        <taxon>unclassified sequences</taxon>
        <taxon>metagenomes</taxon>
        <taxon>organismal metagenomes</taxon>
    </lineage>
</organism>
<sequence>MCTLNGNAGTGKTTITKLIVKKARRQGKQVLCCAPTHKAKKVLCSYN</sequence>
<protein>
    <submittedName>
        <fullName evidence="1">Uncharacterized protein</fullName>
    </submittedName>
</protein>
<dbReference type="EMBL" id="MN740327">
    <property type="protein sequence ID" value="QHU00443.1"/>
    <property type="molecule type" value="Genomic_DNA"/>
</dbReference>
<dbReference type="InterPro" id="IPR027417">
    <property type="entry name" value="P-loop_NTPase"/>
</dbReference>